<sequence length="97" mass="11257">MFLHDRWVENVREVVAGKEVHWPLGVDDSKVRWLMEMETKDEGNSSTPLKEEQVLFREDALVNVSIEKQADYKSNGYIRIRSKEQGIGLSLEEEGFC</sequence>
<evidence type="ECO:0000313" key="2">
    <source>
        <dbReference type="EMBL" id="KAK7273428.1"/>
    </source>
</evidence>
<dbReference type="PANTHER" id="PTHR10635:SF0">
    <property type="entry name" value="COATOMER SUBUNIT BETA"/>
    <property type="match status" value="1"/>
</dbReference>
<keyword evidence="3" id="KW-1185">Reference proteome</keyword>
<dbReference type="InterPro" id="IPR016460">
    <property type="entry name" value="COPB1"/>
</dbReference>
<gene>
    <name evidence="2" type="ORF">RIF29_14477</name>
</gene>
<dbReference type="InterPro" id="IPR029446">
    <property type="entry name" value="COPB1_appendage_platform_dom"/>
</dbReference>
<name>A0AAN9IAC2_CROPI</name>
<dbReference type="GO" id="GO:0006886">
    <property type="term" value="P:intracellular protein transport"/>
    <property type="evidence" value="ECO:0007669"/>
    <property type="project" value="InterPro"/>
</dbReference>
<organism evidence="2 3">
    <name type="scientific">Crotalaria pallida</name>
    <name type="common">Smooth rattlebox</name>
    <name type="synonym">Crotalaria striata</name>
    <dbReference type="NCBI Taxonomy" id="3830"/>
    <lineage>
        <taxon>Eukaryota</taxon>
        <taxon>Viridiplantae</taxon>
        <taxon>Streptophyta</taxon>
        <taxon>Embryophyta</taxon>
        <taxon>Tracheophyta</taxon>
        <taxon>Spermatophyta</taxon>
        <taxon>Magnoliopsida</taxon>
        <taxon>eudicotyledons</taxon>
        <taxon>Gunneridae</taxon>
        <taxon>Pentapetalae</taxon>
        <taxon>rosids</taxon>
        <taxon>fabids</taxon>
        <taxon>Fabales</taxon>
        <taxon>Fabaceae</taxon>
        <taxon>Papilionoideae</taxon>
        <taxon>50 kb inversion clade</taxon>
        <taxon>genistoids sensu lato</taxon>
        <taxon>core genistoids</taxon>
        <taxon>Crotalarieae</taxon>
        <taxon>Crotalaria</taxon>
    </lineage>
</organism>
<evidence type="ECO:0000259" key="1">
    <source>
        <dbReference type="Pfam" id="PF14806"/>
    </source>
</evidence>
<dbReference type="AlphaFoldDB" id="A0AAN9IAC2"/>
<reference evidence="2 3" key="1">
    <citation type="submission" date="2024-01" db="EMBL/GenBank/DDBJ databases">
        <title>The genomes of 5 underutilized Papilionoideae crops provide insights into root nodulation and disease resistanc.</title>
        <authorList>
            <person name="Yuan L."/>
        </authorList>
    </citation>
    <scope>NUCLEOTIDE SEQUENCE [LARGE SCALE GENOMIC DNA]</scope>
    <source>
        <strain evidence="2">ZHUSHIDOU_FW_LH</strain>
        <tissue evidence="2">Leaf</tissue>
    </source>
</reference>
<dbReference type="PANTHER" id="PTHR10635">
    <property type="entry name" value="COATOMER SUBUNIT BETA"/>
    <property type="match status" value="1"/>
</dbReference>
<feature type="domain" description="Coatomer beta subunit appendage platform" evidence="1">
    <location>
        <begin position="54"/>
        <end position="93"/>
    </location>
</feature>
<dbReference type="GO" id="GO:0006891">
    <property type="term" value="P:intra-Golgi vesicle-mediated transport"/>
    <property type="evidence" value="ECO:0007669"/>
    <property type="project" value="TreeGrafter"/>
</dbReference>
<accession>A0AAN9IAC2</accession>
<evidence type="ECO:0000313" key="3">
    <source>
        <dbReference type="Proteomes" id="UP001372338"/>
    </source>
</evidence>
<comment type="caution">
    <text evidence="2">The sequence shown here is derived from an EMBL/GenBank/DDBJ whole genome shotgun (WGS) entry which is preliminary data.</text>
</comment>
<dbReference type="EMBL" id="JAYWIO010000003">
    <property type="protein sequence ID" value="KAK7273428.1"/>
    <property type="molecule type" value="Genomic_DNA"/>
</dbReference>
<proteinExistence type="predicted"/>
<dbReference type="GO" id="GO:0030126">
    <property type="term" value="C:COPI vesicle coat"/>
    <property type="evidence" value="ECO:0007669"/>
    <property type="project" value="TreeGrafter"/>
</dbReference>
<protein>
    <recommendedName>
        <fullName evidence="1">Coatomer beta subunit appendage platform domain-containing protein</fullName>
    </recommendedName>
</protein>
<dbReference type="Pfam" id="PF14806">
    <property type="entry name" value="Coatomer_b_Cpla"/>
    <property type="match status" value="1"/>
</dbReference>
<dbReference type="Proteomes" id="UP001372338">
    <property type="component" value="Unassembled WGS sequence"/>
</dbReference>
<dbReference type="GO" id="GO:0006888">
    <property type="term" value="P:endoplasmic reticulum to Golgi vesicle-mediated transport"/>
    <property type="evidence" value="ECO:0007669"/>
    <property type="project" value="TreeGrafter"/>
</dbReference>